<gene>
    <name evidence="1" type="ORF">LCGC14_3128200</name>
</gene>
<sequence>MDKALSSSPNEQMQSGAQEAAITMLDALHKHAAENLAELTTQVSNLSQFIHRAIGESVPNNPPEGDTAQKEPEGILHVINNILTSQQHKLDELRGYIHTIDKIV</sequence>
<evidence type="ECO:0000313" key="1">
    <source>
        <dbReference type="EMBL" id="KKK50121.1"/>
    </source>
</evidence>
<organism evidence="1">
    <name type="scientific">marine sediment metagenome</name>
    <dbReference type="NCBI Taxonomy" id="412755"/>
    <lineage>
        <taxon>unclassified sequences</taxon>
        <taxon>metagenomes</taxon>
        <taxon>ecological metagenomes</taxon>
    </lineage>
</organism>
<proteinExistence type="predicted"/>
<dbReference type="AlphaFoldDB" id="A0A0F8YPX1"/>
<dbReference type="EMBL" id="LAZR01068183">
    <property type="protein sequence ID" value="KKK50121.1"/>
    <property type="molecule type" value="Genomic_DNA"/>
</dbReference>
<comment type="caution">
    <text evidence="1">The sequence shown here is derived from an EMBL/GenBank/DDBJ whole genome shotgun (WGS) entry which is preliminary data.</text>
</comment>
<accession>A0A0F8YPX1</accession>
<name>A0A0F8YPX1_9ZZZZ</name>
<protein>
    <submittedName>
        <fullName evidence="1">Uncharacterized protein</fullName>
    </submittedName>
</protein>
<reference evidence="1" key="1">
    <citation type="journal article" date="2015" name="Nature">
        <title>Complex archaea that bridge the gap between prokaryotes and eukaryotes.</title>
        <authorList>
            <person name="Spang A."/>
            <person name="Saw J.H."/>
            <person name="Jorgensen S.L."/>
            <person name="Zaremba-Niedzwiedzka K."/>
            <person name="Martijn J."/>
            <person name="Lind A.E."/>
            <person name="van Eijk R."/>
            <person name="Schleper C."/>
            <person name="Guy L."/>
            <person name="Ettema T.J."/>
        </authorList>
    </citation>
    <scope>NUCLEOTIDE SEQUENCE</scope>
</reference>